<dbReference type="SUPFAM" id="SSF48371">
    <property type="entry name" value="ARM repeat"/>
    <property type="match status" value="1"/>
</dbReference>
<accession>K3W788</accession>
<evidence type="ECO:0000256" key="2">
    <source>
        <dbReference type="ARBA" id="ARBA00007991"/>
    </source>
</evidence>
<dbReference type="InterPro" id="IPR016024">
    <property type="entry name" value="ARM-type_fold"/>
</dbReference>
<dbReference type="Proteomes" id="UP000019132">
    <property type="component" value="Unassembled WGS sequence"/>
</dbReference>
<dbReference type="VEuPathDB" id="FungiDB:PYU1_G000829"/>
<dbReference type="Pfam" id="PF08389">
    <property type="entry name" value="Xpo1"/>
    <property type="match status" value="1"/>
</dbReference>
<evidence type="ECO:0000313" key="7">
    <source>
        <dbReference type="Proteomes" id="UP000019132"/>
    </source>
</evidence>
<dbReference type="OMA" id="WIDFRAY"/>
<name>K3W788_GLOUD</name>
<protein>
    <recommendedName>
        <fullName evidence="5">Exportin-1/Importin-beta-like domain-containing protein</fullName>
    </recommendedName>
</protein>
<dbReference type="Gene3D" id="1.25.10.10">
    <property type="entry name" value="Leucine-rich Repeat Variant"/>
    <property type="match status" value="1"/>
</dbReference>
<feature type="domain" description="Exportin-1/Importin-beta-like" evidence="5">
    <location>
        <begin position="128"/>
        <end position="282"/>
    </location>
</feature>
<reference evidence="7" key="2">
    <citation type="submission" date="2010-04" db="EMBL/GenBank/DDBJ databases">
        <authorList>
            <person name="Buell R."/>
            <person name="Hamilton J."/>
            <person name="Hostetler J."/>
        </authorList>
    </citation>
    <scope>NUCLEOTIDE SEQUENCE [LARGE SCALE GENOMIC DNA]</scope>
    <source>
        <strain evidence="7">DAOM:BR144</strain>
    </source>
</reference>
<reference evidence="6" key="3">
    <citation type="submission" date="2015-02" db="UniProtKB">
        <authorList>
            <consortium name="EnsemblProtists"/>
        </authorList>
    </citation>
    <scope>IDENTIFICATION</scope>
    <source>
        <strain evidence="6">DAOM BR144</strain>
    </source>
</reference>
<keyword evidence="7" id="KW-1185">Reference proteome</keyword>
<keyword evidence="3" id="KW-0813">Transport</keyword>
<evidence type="ECO:0000259" key="5">
    <source>
        <dbReference type="Pfam" id="PF08389"/>
    </source>
</evidence>
<evidence type="ECO:0000256" key="3">
    <source>
        <dbReference type="ARBA" id="ARBA00022448"/>
    </source>
</evidence>
<dbReference type="PANTHER" id="PTHR12363:SF33">
    <property type="entry name" value="IMPORTIN-13"/>
    <property type="match status" value="1"/>
</dbReference>
<dbReference type="InterPro" id="IPR011989">
    <property type="entry name" value="ARM-like"/>
</dbReference>
<dbReference type="EMBL" id="GL376620">
    <property type="status" value="NOT_ANNOTATED_CDS"/>
    <property type="molecule type" value="Genomic_DNA"/>
</dbReference>
<dbReference type="GO" id="GO:0005737">
    <property type="term" value="C:cytoplasm"/>
    <property type="evidence" value="ECO:0007669"/>
    <property type="project" value="TreeGrafter"/>
</dbReference>
<evidence type="ECO:0000256" key="4">
    <source>
        <dbReference type="ARBA" id="ARBA00023242"/>
    </source>
</evidence>
<dbReference type="EnsemblProtists" id="PYU1_T000829">
    <property type="protein sequence ID" value="PYU1_T000829"/>
    <property type="gene ID" value="PYU1_G000829"/>
</dbReference>
<evidence type="ECO:0000256" key="1">
    <source>
        <dbReference type="ARBA" id="ARBA00004123"/>
    </source>
</evidence>
<reference evidence="7" key="1">
    <citation type="journal article" date="2010" name="Genome Biol.">
        <title>Genome sequence of the necrotrophic plant pathogen Pythium ultimum reveals original pathogenicity mechanisms and effector repertoire.</title>
        <authorList>
            <person name="Levesque C.A."/>
            <person name="Brouwer H."/>
            <person name="Cano L."/>
            <person name="Hamilton J.P."/>
            <person name="Holt C."/>
            <person name="Huitema E."/>
            <person name="Raffaele S."/>
            <person name="Robideau G.P."/>
            <person name="Thines M."/>
            <person name="Win J."/>
            <person name="Zerillo M.M."/>
            <person name="Beakes G.W."/>
            <person name="Boore J.L."/>
            <person name="Busam D."/>
            <person name="Dumas B."/>
            <person name="Ferriera S."/>
            <person name="Fuerstenberg S.I."/>
            <person name="Gachon C.M."/>
            <person name="Gaulin E."/>
            <person name="Govers F."/>
            <person name="Grenville-Briggs L."/>
            <person name="Horner N."/>
            <person name="Hostetler J."/>
            <person name="Jiang R.H."/>
            <person name="Johnson J."/>
            <person name="Krajaejun T."/>
            <person name="Lin H."/>
            <person name="Meijer H.J."/>
            <person name="Moore B."/>
            <person name="Morris P."/>
            <person name="Phuntmart V."/>
            <person name="Puiu D."/>
            <person name="Shetty J."/>
            <person name="Stajich J.E."/>
            <person name="Tripathy S."/>
            <person name="Wawra S."/>
            <person name="van West P."/>
            <person name="Whitty B.R."/>
            <person name="Coutinho P.M."/>
            <person name="Henrissat B."/>
            <person name="Martin F."/>
            <person name="Thomas P.D."/>
            <person name="Tyler B.M."/>
            <person name="De Vries R.P."/>
            <person name="Kamoun S."/>
            <person name="Yandell M."/>
            <person name="Tisserat N."/>
            <person name="Buell C.R."/>
        </authorList>
    </citation>
    <scope>NUCLEOTIDE SEQUENCE</scope>
    <source>
        <strain evidence="7">DAOM:BR144</strain>
    </source>
</reference>
<dbReference type="STRING" id="431595.K3W788"/>
<dbReference type="AlphaFoldDB" id="K3W788"/>
<dbReference type="InParanoid" id="K3W788"/>
<dbReference type="GO" id="GO:0005634">
    <property type="term" value="C:nucleus"/>
    <property type="evidence" value="ECO:0007669"/>
    <property type="project" value="UniProtKB-SubCell"/>
</dbReference>
<dbReference type="InterPro" id="IPR013598">
    <property type="entry name" value="Exportin-1/Importin-b-like"/>
</dbReference>
<proteinExistence type="inferred from homology"/>
<comment type="similarity">
    <text evidence="2">Belongs to the importin beta family.</text>
</comment>
<dbReference type="eggNOG" id="KOG2081">
    <property type="taxonomic scope" value="Eukaryota"/>
</dbReference>
<organism evidence="6 7">
    <name type="scientific">Globisporangium ultimum (strain ATCC 200006 / CBS 805.95 / DAOM BR144)</name>
    <name type="common">Pythium ultimum</name>
    <dbReference type="NCBI Taxonomy" id="431595"/>
    <lineage>
        <taxon>Eukaryota</taxon>
        <taxon>Sar</taxon>
        <taxon>Stramenopiles</taxon>
        <taxon>Oomycota</taxon>
        <taxon>Peronosporomycetes</taxon>
        <taxon>Pythiales</taxon>
        <taxon>Pythiaceae</taxon>
        <taxon>Globisporangium</taxon>
    </lineage>
</organism>
<dbReference type="InterPro" id="IPR051345">
    <property type="entry name" value="Importin_beta-like_NTR"/>
</dbReference>
<evidence type="ECO:0000313" key="6">
    <source>
        <dbReference type="EnsemblProtists" id="PYU1_T000829"/>
    </source>
</evidence>
<sequence length="1027" mass="115763">MEVSVVSEALSQLYNPLSSPRMRRRADSLLQNFQRTPEAAQTTLRVLQAPIVDKESPQLKAERAFAASTIYFTVASYVRKYKLENPALWTEDERQQHEALSKEFGVLCQEVWNIMTGPNGIAEEFNVQTHLALTIAVILLRFHEQHSESTIVAAVEWLVQNQVNPIQDDVTSNLTNFAILLTLKVIPEEVENKRVKFSKTKRAQCEVMVHQSAPYVVKTVLPTLARAIDADDKQVRLRGLLLKCFSSWVEYGNVPPTLIMESGLLDRAFQETMYPAFSEDALLVIREVVRACNNNACIPLMELVMKNFVLLGKHIVERLATNDAVGYCLKGCAVAMAECGQSFIMYFVDCTLDLQPGSLVYEFLDTILYFTAMNDLDISNETMNFWIDFRAYISGKHERRIADFEAFISRLLSILIERTEFPDDYESFPAAARERFMSYRNDVRAVFRSLATVTQASEDKFIVDAIHVIFRQYELYDAGHATPTWWKRTEVYVHALSALSKSIREEDTSLIPHLFELLARKEPSHRALLRTVTIFLGVMGHWFARNPSFLSVFAFEIISQSFEIPESHPTFPFRLREEDHLGTVALKKLTHRCGAHFFNQRWLDAMLNLYRTNRATKGTKTACLDGNSLQLIVESVAYVVATVPYKDAVPVIEELCAIMFHDLAARFPTLNADDDECVEFLCVLFAHLHVLAVKIPPQINQEVPHPLLRALQTHWTVIEGILRIFGTTEDVIGTFCGMLVALFDSIRSQALDLAAAIMPHLLEQFTRSFDGSFLNVIKSIIACAGDDDGSMASLTHVLVIVVESALSHLATVDNADESAALIVSLLDLARRCGSQRPVILVRSNQLEALLVLVLHSLKSQNPEVGQATLDFLLEVGSWYGEVLRTPPELLRSSEWEGKLELHQLIRTLFFEKDVQYHLLVALFNAAGGSMPPNLIERVAEVVRSCWVCFGRQRSEVLIHRLLADDGFVGAHVAVRARNEFAGTISKPECIENSRKFKRVLTAFCDHFRKSLNSTNGAIPPTTGIMSS</sequence>
<dbReference type="GO" id="GO:0006606">
    <property type="term" value="P:protein import into nucleus"/>
    <property type="evidence" value="ECO:0007669"/>
    <property type="project" value="TreeGrafter"/>
</dbReference>
<dbReference type="PANTHER" id="PTHR12363">
    <property type="entry name" value="TRANSPORTIN 3 AND IMPORTIN 13"/>
    <property type="match status" value="1"/>
</dbReference>
<comment type="subcellular location">
    <subcellularLocation>
        <location evidence="1">Nucleus</location>
    </subcellularLocation>
</comment>
<keyword evidence="4" id="KW-0539">Nucleus</keyword>
<dbReference type="HOGENOM" id="CLU_294666_0_0_1"/>